<organism evidence="3 4">
    <name type="scientific">Winogradskyella ouciana</name>
    <dbReference type="NCBI Taxonomy" id="2608631"/>
    <lineage>
        <taxon>Bacteria</taxon>
        <taxon>Pseudomonadati</taxon>
        <taxon>Bacteroidota</taxon>
        <taxon>Flavobacteriia</taxon>
        <taxon>Flavobacteriales</taxon>
        <taxon>Flavobacteriaceae</taxon>
        <taxon>Winogradskyella</taxon>
    </lineage>
</organism>
<dbReference type="Gene3D" id="2.160.20.120">
    <property type="match status" value="1"/>
</dbReference>
<dbReference type="RefSeq" id="WP_155090133.1">
    <property type="nucleotide sequence ID" value="NZ_WJYA01000009.1"/>
</dbReference>
<comment type="caution">
    <text evidence="3">The sequence shown here is derived from an EMBL/GenBank/DDBJ whole genome shotgun (WGS) entry which is preliminary data.</text>
</comment>
<keyword evidence="1" id="KW-0732">Signal</keyword>
<protein>
    <submittedName>
        <fullName evidence="3">DUF2807 domain-containing protein</fullName>
    </submittedName>
</protein>
<feature type="domain" description="Putative auto-transporter adhesin head GIN" evidence="2">
    <location>
        <begin position="39"/>
        <end position="231"/>
    </location>
</feature>
<accession>A0A7K1GFQ5</accession>
<feature type="chain" id="PRO_5029722825" evidence="1">
    <location>
        <begin position="21"/>
        <end position="247"/>
    </location>
</feature>
<sequence length="247" mass="27582">MKKIIYICVFLMFACNSEDANDCFQTSGNIIQQEVEVSDFERILVNRDIELFISEASGYKVTIETGENLLNDVKAEVIGNRLVLTDGNTCNYVRDYGITKIYVEAPNLTEIRNSSQYEVSSNSTLTYPSLNLISEDYNENVEFTVGDFRLTLNSDELNIISNNISSFYIEGTAENLFVGFFAGSGRFEGEDLIAQNVDISHRGSNDMIVNPIQSLTGELRGTGNVIAVNQPPIVDVERIYTGQLIFD</sequence>
<dbReference type="AlphaFoldDB" id="A0A7K1GFQ5"/>
<proteinExistence type="predicted"/>
<reference evidence="3 4" key="1">
    <citation type="submission" date="2019-11" db="EMBL/GenBank/DDBJ databases">
        <title>Winogradskyella ouciana sp. nov., isolated from the hadal seawater of the Mariana Trench.</title>
        <authorList>
            <person name="Liu R."/>
        </authorList>
    </citation>
    <scope>NUCLEOTIDE SEQUENCE [LARGE SCALE GENOMIC DNA]</scope>
    <source>
        <strain evidence="3 4">ZXX205</strain>
    </source>
</reference>
<evidence type="ECO:0000313" key="4">
    <source>
        <dbReference type="Proteomes" id="UP000447545"/>
    </source>
</evidence>
<gene>
    <name evidence="3" type="ORF">F1003_14390</name>
</gene>
<feature type="signal peptide" evidence="1">
    <location>
        <begin position="1"/>
        <end position="20"/>
    </location>
</feature>
<name>A0A7K1GFQ5_9FLAO</name>
<evidence type="ECO:0000259" key="2">
    <source>
        <dbReference type="Pfam" id="PF10988"/>
    </source>
</evidence>
<evidence type="ECO:0000313" key="3">
    <source>
        <dbReference type="EMBL" id="MTE28126.1"/>
    </source>
</evidence>
<dbReference type="EMBL" id="WJYA01000009">
    <property type="protein sequence ID" value="MTE28126.1"/>
    <property type="molecule type" value="Genomic_DNA"/>
</dbReference>
<dbReference type="Pfam" id="PF10988">
    <property type="entry name" value="DUF2807"/>
    <property type="match status" value="1"/>
</dbReference>
<evidence type="ECO:0000256" key="1">
    <source>
        <dbReference type="SAM" id="SignalP"/>
    </source>
</evidence>
<dbReference type="PROSITE" id="PS51257">
    <property type="entry name" value="PROKAR_LIPOPROTEIN"/>
    <property type="match status" value="1"/>
</dbReference>
<dbReference type="InterPro" id="IPR021255">
    <property type="entry name" value="DUF2807"/>
</dbReference>
<keyword evidence="4" id="KW-1185">Reference proteome</keyword>
<dbReference type="Proteomes" id="UP000447545">
    <property type="component" value="Unassembled WGS sequence"/>
</dbReference>